<keyword evidence="2" id="KW-0238">DNA-binding</keyword>
<comment type="caution">
    <text evidence="3">The sequence shown here is derived from an EMBL/GenBank/DDBJ whole genome shotgun (WGS) entry which is preliminary data.</text>
</comment>
<keyword evidence="4" id="KW-1185">Reference proteome</keyword>
<dbReference type="InterPro" id="IPR052021">
    <property type="entry name" value="Type-I_RS_S_subunit"/>
</dbReference>
<protein>
    <recommendedName>
        <fullName evidence="5">Type I restriction modification DNA specificity domain-containing protein</fullName>
    </recommendedName>
</protein>
<dbReference type="InterPro" id="IPR044946">
    <property type="entry name" value="Restrct_endonuc_typeI_TRD_sf"/>
</dbReference>
<evidence type="ECO:0000256" key="1">
    <source>
        <dbReference type="ARBA" id="ARBA00022747"/>
    </source>
</evidence>
<gene>
    <name evidence="3" type="ORF">BEN49_15600</name>
</gene>
<dbReference type="AlphaFoldDB" id="A0A1G1SRV0"/>
<dbReference type="GO" id="GO:0009307">
    <property type="term" value="P:DNA restriction-modification system"/>
    <property type="evidence" value="ECO:0007669"/>
    <property type="project" value="UniProtKB-KW"/>
</dbReference>
<evidence type="ECO:0000256" key="2">
    <source>
        <dbReference type="ARBA" id="ARBA00023125"/>
    </source>
</evidence>
<dbReference type="GO" id="GO:0003677">
    <property type="term" value="F:DNA binding"/>
    <property type="evidence" value="ECO:0007669"/>
    <property type="project" value="UniProtKB-KW"/>
</dbReference>
<name>A0A1G1SRV0_9BACT</name>
<dbReference type="SUPFAM" id="SSF116734">
    <property type="entry name" value="DNA methylase specificity domain"/>
    <property type="match status" value="2"/>
</dbReference>
<dbReference type="Proteomes" id="UP000177506">
    <property type="component" value="Unassembled WGS sequence"/>
</dbReference>
<sequence>MASRPLLSAPLPSAPTTWPYHTAKVASLPAHLLMRGDRRLEGDVYLTSGYGVRLALETQPAGWVPLGQLARVWQPGRLKGIQVGPQYGTPFLAATQVFDLRPVPRKFLALERTSDATNRFLQTGTIVVTCSGNVGRTVLSLDTHEGILISHDLLRVVPFEEAQWGWIYSYLRTPQGRAMMNAAQYGHVIKHLEVAHLEALPVPKVTVALAAHFTEQVNAVVAMRNRAHALVTEAEGLFAQAIGPIEQSADPETGFSVSLKQMGGKRLRLEATFYTPHSSAVLRRFAEVGRTVEPLSQVAEKVWWITRFKRVFGEGGVPYMSADEIFAQNATITKKVLVDHENAGDTAEYHVKAGWLVMACSGQIYGLNGSVALMTKNHEKAFFSHDLIRIIPKLDTIRPGYLFAALSHPTLGRPLVKRYAYGTSIPHIEPADVATFPVVRLDETTENTIADRMEEATSLRAEADMLENHLAAEAEALLDRFIAGERLDEFSS</sequence>
<evidence type="ECO:0000313" key="4">
    <source>
        <dbReference type="Proteomes" id="UP000177506"/>
    </source>
</evidence>
<dbReference type="Gene3D" id="3.90.220.20">
    <property type="entry name" value="DNA methylase specificity domains"/>
    <property type="match status" value="2"/>
</dbReference>
<keyword evidence="1" id="KW-0680">Restriction system</keyword>
<dbReference type="EMBL" id="MDZA01000450">
    <property type="protein sequence ID" value="OGX81350.1"/>
    <property type="molecule type" value="Genomic_DNA"/>
</dbReference>
<evidence type="ECO:0008006" key="5">
    <source>
        <dbReference type="Google" id="ProtNLM"/>
    </source>
</evidence>
<dbReference type="PANTHER" id="PTHR30408">
    <property type="entry name" value="TYPE-1 RESTRICTION ENZYME ECOKI SPECIFICITY PROTEIN"/>
    <property type="match status" value="1"/>
</dbReference>
<evidence type="ECO:0000313" key="3">
    <source>
        <dbReference type="EMBL" id="OGX81350.1"/>
    </source>
</evidence>
<proteinExistence type="predicted"/>
<organism evidence="3 4">
    <name type="scientific">Hymenobacter coccineus</name>
    <dbReference type="NCBI Taxonomy" id="1908235"/>
    <lineage>
        <taxon>Bacteria</taxon>
        <taxon>Pseudomonadati</taxon>
        <taxon>Bacteroidota</taxon>
        <taxon>Cytophagia</taxon>
        <taxon>Cytophagales</taxon>
        <taxon>Hymenobacteraceae</taxon>
        <taxon>Hymenobacter</taxon>
    </lineage>
</organism>
<accession>A0A1G1SRV0</accession>
<reference evidence="3 4" key="1">
    <citation type="submission" date="2016-08" db="EMBL/GenBank/DDBJ databases">
        <title>Hymenobacter coccineus sp. nov., Hymenobacter lapidarius sp. nov. and Hymenobacter glacialis sp. nov., isolated from Antarctic soil.</title>
        <authorList>
            <person name="Sedlacek I."/>
            <person name="Kralova S."/>
            <person name="Kyrova K."/>
            <person name="Maslanova I."/>
            <person name="Stankova E."/>
            <person name="Vrbovska V."/>
            <person name="Nemec M."/>
            <person name="Bartak M."/>
            <person name="Svec P."/>
            <person name="Busse H.-J."/>
            <person name="Pantucek R."/>
        </authorList>
    </citation>
    <scope>NUCLEOTIDE SEQUENCE [LARGE SCALE GENOMIC DNA]</scope>
    <source>
        <strain evidence="3 4">CCM 8649</strain>
    </source>
</reference>
<dbReference type="PANTHER" id="PTHR30408:SF12">
    <property type="entry name" value="TYPE I RESTRICTION ENZYME MJAVIII SPECIFICITY SUBUNIT"/>
    <property type="match status" value="1"/>
</dbReference>